<evidence type="ECO:0000259" key="2">
    <source>
        <dbReference type="PROSITE" id="PS51820"/>
    </source>
</evidence>
<name>A0AAW1PJW9_9CHLO</name>
<protein>
    <recommendedName>
        <fullName evidence="2">PA14 domain-containing protein</fullName>
    </recommendedName>
</protein>
<dbReference type="Proteomes" id="UP001465755">
    <property type="component" value="Unassembled WGS sequence"/>
</dbReference>
<dbReference type="EMBL" id="JALJOQ010000026">
    <property type="protein sequence ID" value="KAK9808184.1"/>
    <property type="molecule type" value="Genomic_DNA"/>
</dbReference>
<feature type="compositionally biased region" description="Pro residues" evidence="1">
    <location>
        <begin position="438"/>
        <end position="483"/>
    </location>
</feature>
<dbReference type="InterPro" id="IPR037524">
    <property type="entry name" value="PA14/GLEYA"/>
</dbReference>
<evidence type="ECO:0000313" key="3">
    <source>
        <dbReference type="EMBL" id="KAK9808184.1"/>
    </source>
</evidence>
<feature type="domain" description="PA14" evidence="2">
    <location>
        <begin position="253"/>
        <end position="419"/>
    </location>
</feature>
<reference evidence="3 4" key="1">
    <citation type="journal article" date="2024" name="Nat. Commun.">
        <title>Phylogenomics reveals the evolutionary origins of lichenization in chlorophyte algae.</title>
        <authorList>
            <person name="Puginier C."/>
            <person name="Libourel C."/>
            <person name="Otte J."/>
            <person name="Skaloud P."/>
            <person name="Haon M."/>
            <person name="Grisel S."/>
            <person name="Petersen M."/>
            <person name="Berrin J.G."/>
            <person name="Delaux P.M."/>
            <person name="Dal Grande F."/>
            <person name="Keller J."/>
        </authorList>
    </citation>
    <scope>NUCLEOTIDE SEQUENCE [LARGE SCALE GENOMIC DNA]</scope>
    <source>
        <strain evidence="3 4">SAG 2036</strain>
    </source>
</reference>
<gene>
    <name evidence="3" type="ORF">WJX73_006075</name>
</gene>
<dbReference type="PROSITE" id="PS51820">
    <property type="entry name" value="PA14"/>
    <property type="match status" value="1"/>
</dbReference>
<dbReference type="AlphaFoldDB" id="A0AAW1PJW9"/>
<evidence type="ECO:0000313" key="4">
    <source>
        <dbReference type="Proteomes" id="UP001465755"/>
    </source>
</evidence>
<evidence type="ECO:0000256" key="1">
    <source>
        <dbReference type="SAM" id="MobiDB-lite"/>
    </source>
</evidence>
<feature type="region of interest" description="Disordered" evidence="1">
    <location>
        <begin position="177"/>
        <end position="213"/>
    </location>
</feature>
<proteinExistence type="predicted"/>
<comment type="caution">
    <text evidence="3">The sequence shown here is derived from an EMBL/GenBank/DDBJ whole genome shotgun (WGS) entry which is preliminary data.</text>
</comment>
<keyword evidence="4" id="KW-1185">Reference proteome</keyword>
<feature type="region of interest" description="Disordered" evidence="1">
    <location>
        <begin position="438"/>
        <end position="484"/>
    </location>
</feature>
<organism evidence="3 4">
    <name type="scientific">Symbiochloris irregularis</name>
    <dbReference type="NCBI Taxonomy" id="706552"/>
    <lineage>
        <taxon>Eukaryota</taxon>
        <taxon>Viridiplantae</taxon>
        <taxon>Chlorophyta</taxon>
        <taxon>core chlorophytes</taxon>
        <taxon>Trebouxiophyceae</taxon>
        <taxon>Trebouxiales</taxon>
        <taxon>Trebouxiaceae</taxon>
        <taxon>Symbiochloris</taxon>
    </lineage>
</organism>
<sequence>MEGTTSGCNFGGLGGLSPSLPNPGLPWPHHQFGRPGTCNNLFAASFDAELTLTSAQGGYYIIWVGAFDVAEVTITVGGKTIVVNTGAANPFVGNNPPFYVPFFDHVGSLWGAAFSTVGLTFPLKVQLSVRFIKASASLTTVPSLNLYYSWGASQCALDEARAKIQIIPIEAICKDASPPPPPLKASPPPPPKASPPPPPVFKDPPPPWPAVHPPPPPYTGAPPPPYLAPPPMPPPQNCTTHGLTAKFWLRDGNLYAPGTRHIYDVIPYSMPPDSWLNTRTPDLIIDVDQIDFLDSATARGKAWPAGYASNYFVVEFEGFIEFASSGFYSFFLTGGDDVEMAVSWDGKQEQEIAVSTPGQLPDKTSCTSFFVPADKAPGRYGIRVKYHKATNIQQFGAPYLQLAWAFSLTEPDQNAHTLRQVIGKEYLYRIDASCTHPAPPPAPPAPGYHWPPPPHSAPPPRTPIPHPPPPPHTHETPPAPAPPGHHCVPHECLDRGIRGLFWWADGNLYEPGHEPQPDQGDAPMPSADYLAGRTPDFDTIVGHIDFGFGKDGWQPWPQGSIRADQLFVAEFVGLIEFTWPGYYTVFITASDAVVLALKQNGHTVREVVGTACSDTHEDTYSLTIHVKPEQAPALYELEVKYHKSSSNEAFGPAYLRLDWTHHTHQCAGDNACDVLCKAEVIGWGHYFHDTCNLRHFA</sequence>
<accession>A0AAW1PJW9</accession>